<gene>
    <name evidence="1" type="ORF">Cboi02_000265500</name>
</gene>
<evidence type="ECO:0000313" key="1">
    <source>
        <dbReference type="EMBL" id="GME69946.1"/>
    </source>
</evidence>
<organism evidence="1 2">
    <name type="scientific">Candida boidinii</name>
    <name type="common">Yeast</name>
    <dbReference type="NCBI Taxonomy" id="5477"/>
    <lineage>
        <taxon>Eukaryota</taxon>
        <taxon>Fungi</taxon>
        <taxon>Dikarya</taxon>
        <taxon>Ascomycota</taxon>
        <taxon>Saccharomycotina</taxon>
        <taxon>Pichiomycetes</taxon>
        <taxon>Pichiales</taxon>
        <taxon>Pichiaceae</taxon>
        <taxon>Ogataea</taxon>
        <taxon>Ogataea/Candida clade</taxon>
    </lineage>
</organism>
<keyword evidence="2" id="KW-1185">Reference proteome</keyword>
<protein>
    <submittedName>
        <fullName evidence="1">Unnamed protein product</fullName>
    </submittedName>
</protein>
<dbReference type="Proteomes" id="UP001165120">
    <property type="component" value="Unassembled WGS sequence"/>
</dbReference>
<dbReference type="InterPro" id="IPR028364">
    <property type="entry name" value="Ribosomal_uL1/biogenesis"/>
</dbReference>
<dbReference type="InterPro" id="IPR016095">
    <property type="entry name" value="Ribosomal_uL1_3-a/b-sand"/>
</dbReference>
<name>A0A9W6SYA5_CANBO</name>
<evidence type="ECO:0000313" key="2">
    <source>
        <dbReference type="Proteomes" id="UP001165120"/>
    </source>
</evidence>
<dbReference type="AlphaFoldDB" id="A0A9W6SYA5"/>
<dbReference type="OrthoDB" id="10251727at2759"/>
<proteinExistence type="predicted"/>
<dbReference type="EMBL" id="BSXN01000818">
    <property type="protein sequence ID" value="GME69946.1"/>
    <property type="molecule type" value="Genomic_DNA"/>
</dbReference>
<dbReference type="CDD" id="cd00403">
    <property type="entry name" value="Ribosomal_L1"/>
    <property type="match status" value="1"/>
</dbReference>
<comment type="caution">
    <text evidence="1">The sequence shown here is derived from an EMBL/GenBank/DDBJ whole genome shotgun (WGS) entry which is preliminary data.</text>
</comment>
<sequence>MSGKFVLGSDSEKQAFRSLKALKAHISTEFGPKTHEAVYAVINTSHPTIAKNDYTPRILPIPHKLGKVTSQKILLVTKDPSNFYREKISEKGSATEDIFDSIISFKKLRSIAHSPKSLKKLSYEYDLIVCDHRIHHLLHPILGPTFYKSNKKLVFMVQMAKPDAEAQLVRGKKSHKLKDERCEPEYILKQIKSIARNSSFVPSTGSCLSVIIGYSDFEAQALTENLNAAIDYLTNKAKFGPVGGIIKNGVKGIVDVHVKTSESASLPVLEKDRSLTK</sequence>
<dbReference type="Gene3D" id="3.40.50.790">
    <property type="match status" value="1"/>
</dbReference>
<dbReference type="InterPro" id="IPR023674">
    <property type="entry name" value="Ribosomal_uL1-like"/>
</dbReference>
<dbReference type="SUPFAM" id="SSF56808">
    <property type="entry name" value="Ribosomal protein L1"/>
    <property type="match status" value="1"/>
</dbReference>
<accession>A0A9W6SYA5</accession>
<dbReference type="Pfam" id="PF00687">
    <property type="entry name" value="Ribosomal_L1"/>
    <property type="match status" value="1"/>
</dbReference>
<reference evidence="1" key="1">
    <citation type="submission" date="2023-04" db="EMBL/GenBank/DDBJ databases">
        <title>Candida boidinii NBRC 10035.</title>
        <authorList>
            <person name="Ichikawa N."/>
            <person name="Sato H."/>
            <person name="Tonouchi N."/>
        </authorList>
    </citation>
    <scope>NUCLEOTIDE SEQUENCE</scope>
    <source>
        <strain evidence="1">NBRC 10035</strain>
    </source>
</reference>